<dbReference type="GeneID" id="108982243"/>
<reference evidence="2" key="1">
    <citation type="submission" date="2025-08" db="UniProtKB">
        <authorList>
            <consortium name="RefSeq"/>
        </authorList>
    </citation>
    <scope>IDENTIFICATION</scope>
    <source>
        <tissue evidence="2">Leaves</tissue>
    </source>
</reference>
<keyword evidence="1" id="KW-1185">Reference proteome</keyword>
<dbReference type="AlphaFoldDB" id="A0A2I4DPN0"/>
<evidence type="ECO:0000313" key="2">
    <source>
        <dbReference type="RefSeq" id="XP_018809105.2"/>
    </source>
</evidence>
<dbReference type="OrthoDB" id="1938246at2759"/>
<name>A0A2I4DPN0_JUGRE</name>
<sequence length="161" mass="18492">MGERKKGGGMGFRDVNMFNKAMLAKQGWMLQQNVNSLAAKIFKEKYYKHSQFIGAKLGYKPSFMWRSLLDAQDLIKAGMVWSVGNGRRISIWNDKWLPNSVIFQVRAPISILAADAKVSSLVFKDFHCWNERLICEIFSREENAQICSLPLSRYGEDDKSF</sequence>
<protein>
    <submittedName>
        <fullName evidence="2">Uncharacterized mitochondrial protein AtMg00310-like</fullName>
    </submittedName>
</protein>
<accession>A0A2I4DPN0</accession>
<organism evidence="1 2">
    <name type="scientific">Juglans regia</name>
    <name type="common">English walnut</name>
    <dbReference type="NCBI Taxonomy" id="51240"/>
    <lineage>
        <taxon>Eukaryota</taxon>
        <taxon>Viridiplantae</taxon>
        <taxon>Streptophyta</taxon>
        <taxon>Embryophyta</taxon>
        <taxon>Tracheophyta</taxon>
        <taxon>Spermatophyta</taxon>
        <taxon>Magnoliopsida</taxon>
        <taxon>eudicotyledons</taxon>
        <taxon>Gunneridae</taxon>
        <taxon>Pentapetalae</taxon>
        <taxon>rosids</taxon>
        <taxon>fabids</taxon>
        <taxon>Fagales</taxon>
        <taxon>Juglandaceae</taxon>
        <taxon>Juglans</taxon>
    </lineage>
</organism>
<gene>
    <name evidence="2" type="primary">LOC108982243</name>
</gene>
<dbReference type="Gramene" id="Jr10_17920_p1">
    <property type="protein sequence ID" value="cds.Jr10_17920_p1"/>
    <property type="gene ID" value="Jr10_17920"/>
</dbReference>
<dbReference type="RefSeq" id="XP_018809105.2">
    <property type="nucleotide sequence ID" value="XM_018953560.2"/>
</dbReference>
<evidence type="ECO:0000313" key="1">
    <source>
        <dbReference type="Proteomes" id="UP000235220"/>
    </source>
</evidence>
<dbReference type="KEGG" id="jre:108982243"/>
<dbReference type="Proteomes" id="UP000235220">
    <property type="component" value="Chromosome 10"/>
</dbReference>
<proteinExistence type="predicted"/>